<dbReference type="InterPro" id="IPR002734">
    <property type="entry name" value="RibDG_C"/>
</dbReference>
<dbReference type="InterPro" id="IPR024072">
    <property type="entry name" value="DHFR-like_dom_sf"/>
</dbReference>
<dbReference type="AlphaFoldDB" id="U2J3J6"/>
<proteinExistence type="predicted"/>
<gene>
    <name evidence="2" type="ORF">M472_00390</name>
</gene>
<dbReference type="PATRIC" id="fig|1346330.5.peg.3940"/>
<dbReference type="EMBL" id="ATDL01000022">
    <property type="protein sequence ID" value="ERJ57213.1"/>
    <property type="molecule type" value="Genomic_DNA"/>
</dbReference>
<keyword evidence="3" id="KW-1185">Reference proteome</keyword>
<evidence type="ECO:0000313" key="2">
    <source>
        <dbReference type="EMBL" id="ERJ57213.1"/>
    </source>
</evidence>
<comment type="caution">
    <text evidence="2">The sequence shown here is derived from an EMBL/GenBank/DDBJ whole genome shotgun (WGS) entry which is preliminary data.</text>
</comment>
<dbReference type="GO" id="GO:0009231">
    <property type="term" value="P:riboflavin biosynthetic process"/>
    <property type="evidence" value="ECO:0007669"/>
    <property type="project" value="InterPro"/>
</dbReference>
<sequence>MLKEGLFDELIISIIPVLLGGGTRLFNAVYPSQDLQLQGSKSFETGLVQLHYKVSV</sequence>
<organism evidence="2 3">
    <name type="scientific">Sphingobacterium paucimobilis HER1398</name>
    <dbReference type="NCBI Taxonomy" id="1346330"/>
    <lineage>
        <taxon>Bacteria</taxon>
        <taxon>Pseudomonadati</taxon>
        <taxon>Bacteroidota</taxon>
        <taxon>Sphingobacteriia</taxon>
        <taxon>Sphingobacteriales</taxon>
        <taxon>Sphingobacteriaceae</taxon>
        <taxon>Sphingobacterium</taxon>
    </lineage>
</organism>
<feature type="domain" description="Bacterial bifunctional deaminase-reductase C-terminal" evidence="1">
    <location>
        <begin position="1"/>
        <end position="48"/>
    </location>
</feature>
<dbReference type="eggNOG" id="COG0262">
    <property type="taxonomic scope" value="Bacteria"/>
</dbReference>
<dbReference type="Proteomes" id="UP000016584">
    <property type="component" value="Unassembled WGS sequence"/>
</dbReference>
<accession>U2J3J6</accession>
<evidence type="ECO:0000313" key="3">
    <source>
        <dbReference type="Proteomes" id="UP000016584"/>
    </source>
</evidence>
<dbReference type="SUPFAM" id="SSF53597">
    <property type="entry name" value="Dihydrofolate reductase-like"/>
    <property type="match status" value="1"/>
</dbReference>
<name>U2J3J6_9SPHI</name>
<dbReference type="Pfam" id="PF01872">
    <property type="entry name" value="RibD_C"/>
    <property type="match status" value="1"/>
</dbReference>
<protein>
    <recommendedName>
        <fullName evidence="1">Bacterial bifunctional deaminase-reductase C-terminal domain-containing protein</fullName>
    </recommendedName>
</protein>
<evidence type="ECO:0000259" key="1">
    <source>
        <dbReference type="Pfam" id="PF01872"/>
    </source>
</evidence>
<dbReference type="GO" id="GO:0008703">
    <property type="term" value="F:5-amino-6-(5-phosphoribosylamino)uracil reductase activity"/>
    <property type="evidence" value="ECO:0007669"/>
    <property type="project" value="InterPro"/>
</dbReference>
<dbReference type="STRING" id="1346330.M472_00390"/>
<reference evidence="2 3" key="1">
    <citation type="journal article" date="2013" name="Genome Announc.">
        <title>The Draft Genome Sequence of Sphingomonas paucimobilis Strain HER1398 (Proteobacteria), Host to the Giant PAU Phage, Indicates That It Is a Member of the Genus Sphingobacterium (Bacteroidetes).</title>
        <authorList>
            <person name="White R.A.III."/>
            <person name="Suttle C.A."/>
        </authorList>
    </citation>
    <scope>NUCLEOTIDE SEQUENCE [LARGE SCALE GENOMIC DNA]</scope>
    <source>
        <strain evidence="2 3">HER1398</strain>
    </source>
</reference>
<dbReference type="Gene3D" id="3.40.430.10">
    <property type="entry name" value="Dihydrofolate Reductase, subunit A"/>
    <property type="match status" value="1"/>
</dbReference>